<organism evidence="2 3">
    <name type="scientific">Tripterygium wilfordii</name>
    <name type="common">Thunder God vine</name>
    <dbReference type="NCBI Taxonomy" id="458696"/>
    <lineage>
        <taxon>Eukaryota</taxon>
        <taxon>Viridiplantae</taxon>
        <taxon>Streptophyta</taxon>
        <taxon>Embryophyta</taxon>
        <taxon>Tracheophyta</taxon>
        <taxon>Spermatophyta</taxon>
        <taxon>Magnoliopsida</taxon>
        <taxon>eudicotyledons</taxon>
        <taxon>Gunneridae</taxon>
        <taxon>Pentapetalae</taxon>
        <taxon>rosids</taxon>
        <taxon>fabids</taxon>
        <taxon>Celastrales</taxon>
        <taxon>Celastraceae</taxon>
        <taxon>Tripterygium</taxon>
    </lineage>
</organism>
<dbReference type="AlphaFoldDB" id="A0A7J7DIR1"/>
<feature type="compositionally biased region" description="Basic residues" evidence="1">
    <location>
        <begin position="129"/>
        <end position="138"/>
    </location>
</feature>
<dbReference type="InParanoid" id="A0A7J7DIR1"/>
<proteinExistence type="predicted"/>
<dbReference type="Proteomes" id="UP000593562">
    <property type="component" value="Unassembled WGS sequence"/>
</dbReference>
<feature type="region of interest" description="Disordered" evidence="1">
    <location>
        <begin position="129"/>
        <end position="152"/>
    </location>
</feature>
<evidence type="ECO:0000256" key="1">
    <source>
        <dbReference type="SAM" id="MobiDB-lite"/>
    </source>
</evidence>
<comment type="caution">
    <text evidence="2">The sequence shown here is derived from an EMBL/GenBank/DDBJ whole genome shotgun (WGS) entry which is preliminary data.</text>
</comment>
<reference evidence="2 3" key="1">
    <citation type="journal article" date="2020" name="Nat. Commun.">
        <title>Genome of Tripterygium wilfordii and identification of cytochrome P450 involved in triptolide biosynthesis.</title>
        <authorList>
            <person name="Tu L."/>
            <person name="Su P."/>
            <person name="Zhang Z."/>
            <person name="Gao L."/>
            <person name="Wang J."/>
            <person name="Hu T."/>
            <person name="Zhou J."/>
            <person name="Zhang Y."/>
            <person name="Zhao Y."/>
            <person name="Liu Y."/>
            <person name="Song Y."/>
            <person name="Tong Y."/>
            <person name="Lu Y."/>
            <person name="Yang J."/>
            <person name="Xu C."/>
            <person name="Jia M."/>
            <person name="Peters R.J."/>
            <person name="Huang L."/>
            <person name="Gao W."/>
        </authorList>
    </citation>
    <scope>NUCLEOTIDE SEQUENCE [LARGE SCALE GENOMIC DNA]</scope>
    <source>
        <strain evidence="3">cv. XIE 37</strain>
        <tissue evidence="2">Leaf</tissue>
    </source>
</reference>
<dbReference type="PANTHER" id="PTHR31903:SF12">
    <property type="match status" value="1"/>
</dbReference>
<protein>
    <submittedName>
        <fullName evidence="2">Uncharacterized protein</fullName>
    </submittedName>
</protein>
<keyword evidence="3" id="KW-1185">Reference proteome</keyword>
<name>A0A7J7DIR1_TRIWF</name>
<feature type="compositionally biased region" description="Basic and acidic residues" evidence="1">
    <location>
        <begin position="139"/>
        <end position="152"/>
    </location>
</feature>
<dbReference type="FunCoup" id="A0A7J7DIR1">
    <property type="interactions" value="57"/>
</dbReference>
<evidence type="ECO:0000313" key="3">
    <source>
        <dbReference type="Proteomes" id="UP000593562"/>
    </source>
</evidence>
<evidence type="ECO:0000313" key="2">
    <source>
        <dbReference type="EMBL" id="KAF5746124.1"/>
    </source>
</evidence>
<dbReference type="OrthoDB" id="1937859at2759"/>
<gene>
    <name evidence="2" type="ORF">HS088_TW06G00289</name>
</gene>
<sequence length="207" mass="23292">MKKKLYKNGKIHPSPLTDRSSLIPATILTLATGLSAEDREVLAYLISWNRTSTTNNKFSDQRKASVKSSNRTRGCVDGNLHHSPVFECNCFRCYMNFWARWDASPNRQLIHEIIEAYEEGLFWENKNKSNTKRRKERGGKRVQDVKDKNSGKTKMVDNKVGGVESMEGVVSCSDGGSGGSEDGVEDGSVRKIVSFIGEKIWGVWNRD</sequence>
<dbReference type="EMBL" id="JAAARO010000006">
    <property type="protein sequence ID" value="KAF5746124.1"/>
    <property type="molecule type" value="Genomic_DNA"/>
</dbReference>
<dbReference type="PANTHER" id="PTHR31903">
    <property type="entry name" value="F12F1.11-RELATED"/>
    <property type="match status" value="1"/>
</dbReference>
<accession>A0A7J7DIR1</accession>